<dbReference type="Proteomes" id="UP001157006">
    <property type="component" value="Chromosome 6"/>
</dbReference>
<gene>
    <name evidence="2" type="ORF">VFH_VI040200</name>
</gene>
<proteinExistence type="predicted"/>
<protein>
    <submittedName>
        <fullName evidence="2">Uncharacterized protein</fullName>
    </submittedName>
</protein>
<evidence type="ECO:0000256" key="1">
    <source>
        <dbReference type="SAM" id="MobiDB-lite"/>
    </source>
</evidence>
<keyword evidence="3" id="KW-1185">Reference proteome</keyword>
<name>A0AAV1B2V3_VICFA</name>
<dbReference type="AlphaFoldDB" id="A0AAV1B2V3"/>
<accession>A0AAV1B2V3</accession>
<dbReference type="EMBL" id="OX451741">
    <property type="protein sequence ID" value="CAI8616671.1"/>
    <property type="molecule type" value="Genomic_DNA"/>
</dbReference>
<sequence length="119" mass="13437">MKEEMQSWFQGVGYEEGFDQCEVTPIKFNMFYSLADAQGILVVLNTRTCSSASAPTSTPYPTPPIEVSDHMLKVDHLVDVTYTLKMRDLDSPPISTKRAGEEEQQYPRTKAFLQNGLEL</sequence>
<evidence type="ECO:0000313" key="2">
    <source>
        <dbReference type="EMBL" id="CAI8616671.1"/>
    </source>
</evidence>
<feature type="region of interest" description="Disordered" evidence="1">
    <location>
        <begin position="91"/>
        <end position="119"/>
    </location>
</feature>
<reference evidence="2 3" key="1">
    <citation type="submission" date="2023-01" db="EMBL/GenBank/DDBJ databases">
        <authorList>
            <person name="Kreplak J."/>
        </authorList>
    </citation>
    <scope>NUCLEOTIDE SEQUENCE [LARGE SCALE GENOMIC DNA]</scope>
</reference>
<organism evidence="2 3">
    <name type="scientific">Vicia faba</name>
    <name type="common">Broad bean</name>
    <name type="synonym">Faba vulgaris</name>
    <dbReference type="NCBI Taxonomy" id="3906"/>
    <lineage>
        <taxon>Eukaryota</taxon>
        <taxon>Viridiplantae</taxon>
        <taxon>Streptophyta</taxon>
        <taxon>Embryophyta</taxon>
        <taxon>Tracheophyta</taxon>
        <taxon>Spermatophyta</taxon>
        <taxon>Magnoliopsida</taxon>
        <taxon>eudicotyledons</taxon>
        <taxon>Gunneridae</taxon>
        <taxon>Pentapetalae</taxon>
        <taxon>rosids</taxon>
        <taxon>fabids</taxon>
        <taxon>Fabales</taxon>
        <taxon>Fabaceae</taxon>
        <taxon>Papilionoideae</taxon>
        <taxon>50 kb inversion clade</taxon>
        <taxon>NPAAA clade</taxon>
        <taxon>Hologalegina</taxon>
        <taxon>IRL clade</taxon>
        <taxon>Fabeae</taxon>
        <taxon>Vicia</taxon>
    </lineage>
</organism>
<evidence type="ECO:0000313" key="3">
    <source>
        <dbReference type="Proteomes" id="UP001157006"/>
    </source>
</evidence>